<accession>A0ABV7GMF7</accession>
<protein>
    <submittedName>
        <fullName evidence="4">Hydantoinase/oxoprolinase family protein</fullName>
    </submittedName>
</protein>
<dbReference type="InterPro" id="IPR049517">
    <property type="entry name" value="ACX-like_C"/>
</dbReference>
<evidence type="ECO:0000313" key="4">
    <source>
        <dbReference type="EMBL" id="MFC3142818.1"/>
    </source>
</evidence>
<dbReference type="Pfam" id="PF05378">
    <property type="entry name" value="Hydant_A_N"/>
    <property type="match status" value="1"/>
</dbReference>
<dbReference type="PANTHER" id="PTHR11365">
    <property type="entry name" value="5-OXOPROLINASE RELATED"/>
    <property type="match status" value="1"/>
</dbReference>
<feature type="domain" description="Hydantoinase A/oxoprolinase" evidence="1">
    <location>
        <begin position="201"/>
        <end position="485"/>
    </location>
</feature>
<evidence type="ECO:0000259" key="3">
    <source>
        <dbReference type="Pfam" id="PF19278"/>
    </source>
</evidence>
<dbReference type="PANTHER" id="PTHR11365:SF23">
    <property type="entry name" value="HYPOTHETICAL 5-OXOPROLINASE (EUROFUNG)-RELATED"/>
    <property type="match status" value="1"/>
</dbReference>
<dbReference type="InterPro" id="IPR002821">
    <property type="entry name" value="Hydantoinase_A"/>
</dbReference>
<sequence>MTTRIGVDIGGTFTDLVYFDDQIGESREGKVPTVPDAPEKGVINAVREHVPADVIGRAKYFLHGTTVGLNALLERRGAKVGLITTEGMRDVLELRRADRADMYDMFWAPKPPLVPRYLRLEAVERVLANGQIHKPLDEAALAPLFETLKAEGVDCVAICLMHAYANPVHEKRVAELLRASGFAGRITISSEISGEYREYERTSTAVVDAFVRARMADYLANLEAALRELGFTGECLITRSGGGSMTFAEAQLRPFETIMSGPVAGVQGASELGRLIDAPALVTADVGGTSFDAALVLDSEPIVLFEGQVDGMPLQTSWVDVRSIGSGGGSLAYVDEGGLMRVGPHSAGAVPGPACYGKGGTQPTTTDAAAYLGMLGPGNLASGINLDFDAAKAAFQPLTEALNEPMDKVVTGVLRISSSAMANTLRDLAFERGLDLREMTLLPFGGAGPMMATLLADELKMQEIIVPQLAGNFSAWGLLGADKLQDAARTRIMPLTEDTMGDVAGVLSDLFDEIRGRGESSGIETAQATASLDLRYSGQEHWLTIPLDMDGEKPVSEIAAITDAFEGLYQQTFGAMLDEPVEIMSVRAALKVPLPARQIGSRPRTDAPSGEAQTFRAYSFNMGAWTEFRIMDRSEIAGEVRGPMIITDTTTTIYVDAGWSLTIGKMEELRMRSVPLDAETANATETCSAE</sequence>
<dbReference type="InterPro" id="IPR045079">
    <property type="entry name" value="Oxoprolinase-like"/>
</dbReference>
<name>A0ABV7GMF7_9RHOB</name>
<evidence type="ECO:0000259" key="2">
    <source>
        <dbReference type="Pfam" id="PF05378"/>
    </source>
</evidence>
<evidence type="ECO:0000259" key="1">
    <source>
        <dbReference type="Pfam" id="PF01968"/>
    </source>
</evidence>
<keyword evidence="5" id="KW-1185">Reference proteome</keyword>
<feature type="domain" description="Hydantoinase/oxoprolinase N-terminal" evidence="2">
    <location>
        <begin position="4"/>
        <end position="179"/>
    </location>
</feature>
<evidence type="ECO:0000313" key="5">
    <source>
        <dbReference type="Proteomes" id="UP001595632"/>
    </source>
</evidence>
<dbReference type="Proteomes" id="UP001595632">
    <property type="component" value="Unassembled WGS sequence"/>
</dbReference>
<dbReference type="Pfam" id="PF19278">
    <property type="entry name" value="Hydant_A_C"/>
    <property type="match status" value="1"/>
</dbReference>
<dbReference type="EMBL" id="JBHRTB010000010">
    <property type="protein sequence ID" value="MFC3142818.1"/>
    <property type="molecule type" value="Genomic_DNA"/>
</dbReference>
<dbReference type="Pfam" id="PF01968">
    <property type="entry name" value="Hydantoinase_A"/>
    <property type="match status" value="1"/>
</dbReference>
<proteinExistence type="predicted"/>
<organism evidence="4 5">
    <name type="scientific">Psychromarinibacter halotolerans</name>
    <dbReference type="NCBI Taxonomy" id="1775175"/>
    <lineage>
        <taxon>Bacteria</taxon>
        <taxon>Pseudomonadati</taxon>
        <taxon>Pseudomonadota</taxon>
        <taxon>Alphaproteobacteria</taxon>
        <taxon>Rhodobacterales</taxon>
        <taxon>Paracoccaceae</taxon>
        <taxon>Psychromarinibacter</taxon>
    </lineage>
</organism>
<comment type="caution">
    <text evidence="4">The sequence shown here is derived from an EMBL/GenBank/DDBJ whole genome shotgun (WGS) entry which is preliminary data.</text>
</comment>
<dbReference type="InterPro" id="IPR008040">
    <property type="entry name" value="Hydant_A_N"/>
</dbReference>
<reference evidence="5" key="1">
    <citation type="journal article" date="2019" name="Int. J. Syst. Evol. Microbiol.">
        <title>The Global Catalogue of Microorganisms (GCM) 10K type strain sequencing project: providing services to taxonomists for standard genome sequencing and annotation.</title>
        <authorList>
            <consortium name="The Broad Institute Genomics Platform"/>
            <consortium name="The Broad Institute Genome Sequencing Center for Infectious Disease"/>
            <person name="Wu L."/>
            <person name="Ma J."/>
        </authorList>
    </citation>
    <scope>NUCLEOTIDE SEQUENCE [LARGE SCALE GENOMIC DNA]</scope>
    <source>
        <strain evidence="5">KCTC 52366</strain>
    </source>
</reference>
<feature type="domain" description="Acetophenone carboxylase-like C-terminal" evidence="3">
    <location>
        <begin position="529"/>
        <end position="666"/>
    </location>
</feature>
<dbReference type="RefSeq" id="WP_275633602.1">
    <property type="nucleotide sequence ID" value="NZ_JARGYD010000005.1"/>
</dbReference>
<gene>
    <name evidence="4" type="ORF">ACFOGP_08865</name>
</gene>